<dbReference type="EMBL" id="KP739905">
    <property type="protein sequence ID" value="AKG25432.1"/>
    <property type="molecule type" value="mRNA"/>
</dbReference>
<evidence type="ECO:0000256" key="6">
    <source>
        <dbReference type="ARBA" id="ARBA00022723"/>
    </source>
</evidence>
<evidence type="ECO:0000256" key="2">
    <source>
        <dbReference type="ARBA" id="ARBA00012702"/>
    </source>
</evidence>
<keyword evidence="8 9" id="KW-0862">Zinc</keyword>
<evidence type="ECO:0000256" key="9">
    <source>
        <dbReference type="RuleBase" id="RU365056"/>
    </source>
</evidence>
<evidence type="ECO:0000256" key="3">
    <source>
        <dbReference type="ARBA" id="ARBA00015798"/>
    </source>
</evidence>
<proteinExistence type="evidence at transcript level"/>
<sequence length="417" mass="46584">MDMDEEEEETITSVDQRRVEYDVMSAFNHFVFEADRVQGANAVKLDREKHAEFLKKAFLTIPRSFSGLDASRPWFVFWLGHPLELLGELDVAWFAPRAASFLSHCQDPNGGFAGGPKQLPHLAPTYAAVAALATAGTDEAFSIVNRPKLYEFLIRMKDPSGGFRMHDEGEIDMRGTYCAIATASMLRIITPELTEGVASYVCRCQNWEGGIAGEEDLEAHGGYSYCGLAALAILGEADKLNLRAFLHWAVHRQMPLEGGFQGRTNKLVDSCYSFWQGAVFPILHDVMQRDGIDVPEDHFWMAPEPLQMYVMLACQNPLGGLRDKPGKSPDFYHSCYSLSGIAAVQHGPGLQRNVVGQNELARTDIFYNIGLTKSYGLNFYDNEEFVVNGMRGVEGAGAIRWRHDLIQLRRARSAEFQ</sequence>
<protein>
    <recommendedName>
        <fullName evidence="3 9">Protein farnesyltransferase subunit beta</fullName>
        <shortName evidence="9">FTase-beta</shortName>
        <ecNumber evidence="2 9">2.5.1.58</ecNumber>
    </recommendedName>
</protein>
<feature type="domain" description="Prenyltransferase alpha-alpha toroid" evidence="10">
    <location>
        <begin position="45"/>
        <end position="369"/>
    </location>
</feature>
<dbReference type="AlphaFoldDB" id="A0A0F7C9G2"/>
<dbReference type="GO" id="GO:0097354">
    <property type="term" value="P:prenylation"/>
    <property type="evidence" value="ECO:0007669"/>
    <property type="project" value="UniProtKB-UniRule"/>
</dbReference>
<evidence type="ECO:0000256" key="4">
    <source>
        <dbReference type="ARBA" id="ARBA00022602"/>
    </source>
</evidence>
<reference evidence="11" key="1">
    <citation type="journal article" date="2015" name="Proc. Natl. Acad. Sci. U.S.A.">
        <title>Endosymbiosis undone by stepwise elimination of the plastid in a parasitic dinoflagellate.</title>
        <authorList>
            <person name="Gornik S.G."/>
            <person name="Febrimarsa"/>
            <person name="Cassin A.M."/>
            <person name="MacRae J.I."/>
            <person name="Ramaprasad A."/>
            <person name="Rchiad Z."/>
            <person name="McConville M.J."/>
            <person name="Bacic A."/>
            <person name="McFadden G.I."/>
            <person name="Pain A."/>
            <person name="Waller R.F."/>
        </authorList>
    </citation>
    <scope>NUCLEOTIDE SEQUENCE</scope>
</reference>
<evidence type="ECO:0000256" key="7">
    <source>
        <dbReference type="ARBA" id="ARBA00022737"/>
    </source>
</evidence>
<dbReference type="PANTHER" id="PTHR11774">
    <property type="entry name" value="GERANYLGERANYL TRANSFERASE TYPE BETA SUBUNIT"/>
    <property type="match status" value="1"/>
</dbReference>
<evidence type="ECO:0000256" key="1">
    <source>
        <dbReference type="ARBA" id="ARBA00010497"/>
    </source>
</evidence>
<evidence type="ECO:0000259" key="10">
    <source>
        <dbReference type="Pfam" id="PF00432"/>
    </source>
</evidence>
<comment type="catalytic activity">
    <reaction evidence="9">
        <text>L-cysteinyl-[protein] + (2E,6E)-farnesyl diphosphate = S-(2E,6E)-farnesyl-L-cysteinyl-[protein] + diphosphate</text>
        <dbReference type="Rhea" id="RHEA:13345"/>
        <dbReference type="Rhea" id="RHEA-COMP:10131"/>
        <dbReference type="Rhea" id="RHEA-COMP:11535"/>
        <dbReference type="ChEBI" id="CHEBI:29950"/>
        <dbReference type="ChEBI" id="CHEBI:33019"/>
        <dbReference type="ChEBI" id="CHEBI:86019"/>
        <dbReference type="ChEBI" id="CHEBI:175763"/>
    </reaction>
</comment>
<keyword evidence="5 9" id="KW-0808">Transferase</keyword>
<comment type="similarity">
    <text evidence="1 9">Belongs to the protein prenyltransferase subunit beta family.</text>
</comment>
<dbReference type="InterPro" id="IPR001330">
    <property type="entry name" value="Prenyltrans"/>
</dbReference>
<accession>A0A0F7C9G2</accession>
<comment type="function">
    <text evidence="9">Catalyzes the transfer of a farnesyl moiety from farnesyl diphosphate to a cysteine at the fourth position from the C-terminus of several proteins. The beta subunit is responsible for peptide-binding.</text>
</comment>
<dbReference type="SUPFAM" id="SSF48239">
    <property type="entry name" value="Terpenoid cyclases/Protein prenyltransferases"/>
    <property type="match status" value="1"/>
</dbReference>
<dbReference type="GO" id="GO:0005965">
    <property type="term" value="C:protein farnesyltransferase complex"/>
    <property type="evidence" value="ECO:0007669"/>
    <property type="project" value="UniProtKB-UniRule"/>
</dbReference>
<dbReference type="Gene3D" id="1.50.10.20">
    <property type="match status" value="1"/>
</dbReference>
<dbReference type="InterPro" id="IPR008930">
    <property type="entry name" value="Terpenoid_cyclase/PrenylTrfase"/>
</dbReference>
<dbReference type="Pfam" id="PF00432">
    <property type="entry name" value="Prenyltrans"/>
    <property type="match status" value="1"/>
</dbReference>
<dbReference type="PANTHER" id="PTHR11774:SF6">
    <property type="entry name" value="PROTEIN FARNESYLTRANSFERASE SUBUNIT BETA"/>
    <property type="match status" value="1"/>
</dbReference>
<dbReference type="EC" id="2.5.1.58" evidence="2 9"/>
<keyword evidence="4 9" id="KW-0637">Prenyltransferase</keyword>
<comment type="cofactor">
    <cofactor evidence="9">
        <name>Zn(2+)</name>
        <dbReference type="ChEBI" id="CHEBI:29105"/>
    </cofactor>
    <text evidence="9">Binds 1 zinc ion per subunit.</text>
</comment>
<dbReference type="GO" id="GO:0004660">
    <property type="term" value="F:protein farnesyltransferase activity"/>
    <property type="evidence" value="ECO:0007669"/>
    <property type="project" value="UniProtKB-UniRule"/>
</dbReference>
<name>A0A0F7C9G2_9DINO</name>
<dbReference type="GO" id="GO:0008270">
    <property type="term" value="F:zinc ion binding"/>
    <property type="evidence" value="ECO:0007669"/>
    <property type="project" value="UniProtKB-UniRule"/>
</dbReference>
<keyword evidence="7" id="KW-0677">Repeat</keyword>
<keyword evidence="6 9" id="KW-0479">Metal-binding</keyword>
<evidence type="ECO:0000256" key="8">
    <source>
        <dbReference type="ARBA" id="ARBA00022833"/>
    </source>
</evidence>
<evidence type="ECO:0000256" key="5">
    <source>
        <dbReference type="ARBA" id="ARBA00022679"/>
    </source>
</evidence>
<dbReference type="CDD" id="cd02893">
    <property type="entry name" value="FTase"/>
    <property type="match status" value="1"/>
</dbReference>
<comment type="subunit">
    <text evidence="9">Heterodimer of an alpha and a beta subunit.</text>
</comment>
<dbReference type="InterPro" id="IPR026872">
    <property type="entry name" value="FTB"/>
</dbReference>
<evidence type="ECO:0000313" key="11">
    <source>
        <dbReference type="EMBL" id="AKG25432.1"/>
    </source>
</evidence>
<organism evidence="11">
    <name type="scientific">Hematodinium sp. SG-2015</name>
    <dbReference type="NCBI Taxonomy" id="1649283"/>
    <lineage>
        <taxon>Eukaryota</taxon>
        <taxon>Sar</taxon>
        <taxon>Alveolata</taxon>
        <taxon>Dinophyceae</taxon>
        <taxon>Syndiniales</taxon>
        <taxon>Syndiniaceae</taxon>
        <taxon>Hematodinium</taxon>
    </lineage>
</organism>
<dbReference type="InterPro" id="IPR045089">
    <property type="entry name" value="PGGT1B-like"/>
</dbReference>